<proteinExistence type="predicted"/>
<feature type="domain" description="Histidine kinase" evidence="8">
    <location>
        <begin position="421"/>
        <end position="563"/>
    </location>
</feature>
<evidence type="ECO:0000256" key="4">
    <source>
        <dbReference type="ARBA" id="ARBA00022679"/>
    </source>
</evidence>
<dbReference type="SMART" id="SM00388">
    <property type="entry name" value="HisKA"/>
    <property type="match status" value="2"/>
</dbReference>
<dbReference type="GO" id="GO:0009927">
    <property type="term" value="F:histidine phosphotransfer kinase activity"/>
    <property type="evidence" value="ECO:0007669"/>
    <property type="project" value="TreeGrafter"/>
</dbReference>
<dbReference type="SUPFAM" id="SSF52172">
    <property type="entry name" value="CheY-like"/>
    <property type="match status" value="2"/>
</dbReference>
<gene>
    <name evidence="10" type="ORF">F8M41_013564</name>
</gene>
<dbReference type="SUPFAM" id="SSF55874">
    <property type="entry name" value="ATPase domain of HSP90 chaperone/DNA topoisomerase II/histidine kinase"/>
    <property type="match status" value="2"/>
</dbReference>
<dbReference type="InterPro" id="IPR003661">
    <property type="entry name" value="HisK_dim/P_dom"/>
</dbReference>
<reference evidence="10 11" key="1">
    <citation type="journal article" date="2019" name="Environ. Microbiol.">
        <title>At the nexus of three kingdoms: the genome of the mycorrhizal fungus Gigaspora margarita provides insights into plant, endobacterial and fungal interactions.</title>
        <authorList>
            <person name="Venice F."/>
            <person name="Ghignone S."/>
            <person name="Salvioli di Fossalunga A."/>
            <person name="Amselem J."/>
            <person name="Novero M."/>
            <person name="Xianan X."/>
            <person name="Sedzielewska Toro K."/>
            <person name="Morin E."/>
            <person name="Lipzen A."/>
            <person name="Grigoriev I.V."/>
            <person name="Henrissat B."/>
            <person name="Martin F.M."/>
            <person name="Bonfante P."/>
        </authorList>
    </citation>
    <scope>NUCLEOTIDE SEQUENCE [LARGE SCALE GENOMIC DNA]</scope>
    <source>
        <strain evidence="10 11">BEG34</strain>
    </source>
</reference>
<feature type="modified residue" description="4-aspartylphosphate" evidence="6">
    <location>
        <position position="1521"/>
    </location>
</feature>
<dbReference type="InterPro" id="IPR001789">
    <property type="entry name" value="Sig_transdc_resp-reg_receiver"/>
</dbReference>
<evidence type="ECO:0000259" key="9">
    <source>
        <dbReference type="PROSITE" id="PS50110"/>
    </source>
</evidence>
<sequence>MSETKQSEYIWTKPWSGYMSLLGDESTGDSDLYSDEIPVNELVYSFDWSKTPLGPMSSWAPSLKSTVDLCLHSVFPIAVYCGPELILIYNQMYRPILKTKHPNAMGLPAKEAWSEIYDDDLGPKFQEVMTTGQGLFRDDNLMLIHREGYIEECYFSYTLSPIFEADGSVNGVFNAVQETTQRILATRRLKTLGELGNRTPGAKTVESSCHMVAATLRDNDEDIPFAIIYLIESDESNNKIRMARLVSTTFDEELETIAGSDGVDEYVFTKGRSKRILPDYLSDIQDNITITIEDNNNNNNNNNNMELSISSNVQATSSHDTSFHIQHVVRTGEHAIITLSNGCKAILLPVATSTGKNVLTSVMICGINPRRALDREYMGFLQLVVGHVSSSMTHGKSREEERKQAEMLADLNRQKINFFQNISHEFRTPLTLMLSPLEEAISMCSPDSPILPNLQLINRNARRLLKLVNTLLQFSRMEAGRLEARFQKTDIAKITLELASCFESMARSLQLDYIIDIQNQKEFDEKLEREVFIDHDMYEKIVFNLCSNAFKHTWTGNVTVRLRELYLEESHQWIQTKQRPDYDDNDPDVVMQGEGDKDAMDIDDDFEADLGKRMSMSSIDDEKTKKYQFPFDDMSVDLVLSDIMMPNMNGYQLLSAIRNDPILQLIPVILLSAKAGEEASIQGLEKGADDYLTKPFSARDLIARVRVNIRLSYLRQQLLLQQRRQSETKQLLFSISNKIRSGLSLDKTLTTAVEEILRILPSDRVFILASENQNFANHEIMAYAAADPNEQNMKGLKFQYTYGGDVQAEAEASTTASSEGIKPLLEHIIKDSLDYSRETDVTVLLNFSSLVANKPVSLISIPIRENSITWGWLVANRPPNTQWMNSEKTFLQQITNQISLAITHAKLMEEKLKREAQIEAAKAANEAKSRILANTSHELRTPLGAIIGVLSAFEDTPLTEDQKDMVHIMTRASDVVLSVVNDILDAAKLEAQKITLVNRTFDLFDFMEKTIELFGENAGNKQIELILCCDPDSLPKYVKSDPERLQQVLINLLSNSLKFTDNGEVVLKVSLEEIEEESSSSSDENAAKKGRLCVEVIDSGIGIDPAFIKSIWESFSQGDQSMTRRQDGTGLGLSICKHLVTINGGLIDVESEVKKGSRFWFTWNIERLSLSAVPITTMSQPSDFSHSSGRSKRVLIIDYSFLSRQTLVKLIEGSVEKVNSFSSCEECITSVKTWKEQYNNESLFDIAFFNVRENISEEIKNAAKELRRICDNNICIVLIVFWSANGRTLGNNLVQEIGGKTWMICKPVMQKRLLHCLSSKDFVSEPYAPPIQHEYYSSVKPLADLRIEDFYRNNRPPFSEEKDLIIPKESSSSNTEKSQIIVPSEETVKPNVERMESDDLLQPITESSTVKDKGKGKSVEPTQLGVKRMAHDETENASASTDDRASKFRFRPVSKSKCILCVEDNPINLKVIQHQLSKLGYPSLCATNGQEAVNLIESEYSNYSSTSEDSNPGRISLILMDCAMPIMSGFDASRAIRAMNTPISNVPIIALTASAVQGTKEQCLESGMNDYLTKPLKIAKLKEMLEQWLGSNESNE</sequence>
<dbReference type="FunFam" id="1.10.287.130:FF:000045">
    <property type="entry name" value="Two-component system sensor histidine kinase/response regulator"/>
    <property type="match status" value="1"/>
</dbReference>
<keyword evidence="11" id="KW-1185">Reference proteome</keyword>
<dbReference type="InterPro" id="IPR003594">
    <property type="entry name" value="HATPase_dom"/>
</dbReference>
<dbReference type="InterPro" id="IPR003018">
    <property type="entry name" value="GAF"/>
</dbReference>
<dbReference type="SUPFAM" id="SSF55781">
    <property type="entry name" value="GAF domain-like"/>
    <property type="match status" value="1"/>
</dbReference>
<dbReference type="Gene3D" id="1.10.287.130">
    <property type="match status" value="2"/>
</dbReference>
<dbReference type="SUPFAM" id="SSF47384">
    <property type="entry name" value="Homodimeric domain of signal transducing histidine kinase"/>
    <property type="match status" value="2"/>
</dbReference>
<dbReference type="Gene3D" id="3.30.565.10">
    <property type="entry name" value="Histidine kinase-like ATPase, C-terminal domain"/>
    <property type="match status" value="2"/>
</dbReference>
<feature type="region of interest" description="Disordered" evidence="7">
    <location>
        <begin position="1361"/>
        <end position="1389"/>
    </location>
</feature>
<dbReference type="PRINTS" id="PR00344">
    <property type="entry name" value="BCTRLSENSOR"/>
</dbReference>
<dbReference type="PANTHER" id="PTHR43047">
    <property type="entry name" value="TWO-COMPONENT HISTIDINE PROTEIN KINASE"/>
    <property type="match status" value="1"/>
</dbReference>
<feature type="modified residue" description="4-aspartylphosphate" evidence="6">
    <location>
        <position position="642"/>
    </location>
</feature>
<dbReference type="Proteomes" id="UP000439903">
    <property type="component" value="Unassembled WGS sequence"/>
</dbReference>
<name>A0A8H3ZZ56_GIGMA</name>
<dbReference type="Pfam" id="PF00512">
    <property type="entry name" value="HisKA"/>
    <property type="match status" value="2"/>
</dbReference>
<dbReference type="Gene3D" id="3.40.50.2300">
    <property type="match status" value="2"/>
</dbReference>
<evidence type="ECO:0000313" key="11">
    <source>
        <dbReference type="Proteomes" id="UP000439903"/>
    </source>
</evidence>
<dbReference type="PROSITE" id="PS50109">
    <property type="entry name" value="HIS_KIN"/>
    <property type="match status" value="2"/>
</dbReference>
<dbReference type="Pfam" id="PF02518">
    <property type="entry name" value="HATPase_c"/>
    <property type="match status" value="1"/>
</dbReference>
<dbReference type="InterPro" id="IPR029016">
    <property type="entry name" value="GAF-like_dom_sf"/>
</dbReference>
<dbReference type="Gene3D" id="3.30.450.20">
    <property type="entry name" value="PAS domain"/>
    <property type="match status" value="1"/>
</dbReference>
<comment type="caution">
    <text evidence="10">The sequence shown here is derived from an EMBL/GenBank/DDBJ whole genome shotgun (WGS) entry which is preliminary data.</text>
</comment>
<evidence type="ECO:0000313" key="10">
    <source>
        <dbReference type="EMBL" id="KAF0366923.1"/>
    </source>
</evidence>
<evidence type="ECO:0000256" key="2">
    <source>
        <dbReference type="ARBA" id="ARBA00012438"/>
    </source>
</evidence>
<evidence type="ECO:0000256" key="3">
    <source>
        <dbReference type="ARBA" id="ARBA00022553"/>
    </source>
</evidence>
<keyword evidence="5" id="KW-0418">Kinase</keyword>
<dbReference type="PROSITE" id="PS50110">
    <property type="entry name" value="RESPONSE_REGULATORY"/>
    <property type="match status" value="2"/>
</dbReference>
<dbReference type="FunFam" id="3.30.565.10:FF:000010">
    <property type="entry name" value="Sensor histidine kinase RcsC"/>
    <property type="match status" value="1"/>
</dbReference>
<keyword evidence="4" id="KW-0808">Transferase</keyword>
<dbReference type="GO" id="GO:0005886">
    <property type="term" value="C:plasma membrane"/>
    <property type="evidence" value="ECO:0007669"/>
    <property type="project" value="TreeGrafter"/>
</dbReference>
<evidence type="ECO:0000256" key="1">
    <source>
        <dbReference type="ARBA" id="ARBA00000085"/>
    </source>
</evidence>
<feature type="domain" description="Response regulatory" evidence="9">
    <location>
        <begin position="598"/>
        <end position="709"/>
    </location>
</feature>
<dbReference type="Pfam" id="PF00072">
    <property type="entry name" value="Response_reg"/>
    <property type="match status" value="2"/>
</dbReference>
<dbReference type="Pfam" id="PF08448">
    <property type="entry name" value="PAS_4"/>
    <property type="match status" value="1"/>
</dbReference>
<dbReference type="CDD" id="cd00082">
    <property type="entry name" value="HisKA"/>
    <property type="match status" value="2"/>
</dbReference>
<dbReference type="InterPro" id="IPR013656">
    <property type="entry name" value="PAS_4"/>
</dbReference>
<dbReference type="EMBL" id="WTPW01002758">
    <property type="protein sequence ID" value="KAF0366923.1"/>
    <property type="molecule type" value="Genomic_DNA"/>
</dbReference>
<dbReference type="Pfam" id="PF01590">
    <property type="entry name" value="GAF"/>
    <property type="match status" value="1"/>
</dbReference>
<dbReference type="SMART" id="SM00065">
    <property type="entry name" value="GAF"/>
    <property type="match status" value="1"/>
</dbReference>
<feature type="domain" description="Histidine kinase" evidence="8">
    <location>
        <begin position="934"/>
        <end position="1167"/>
    </location>
</feature>
<protein>
    <recommendedName>
        <fullName evidence="2">histidine kinase</fullName>
        <ecNumber evidence="2">2.7.13.3</ecNumber>
    </recommendedName>
</protein>
<dbReference type="CDD" id="cd16922">
    <property type="entry name" value="HATPase_EvgS-ArcB-TorS-like"/>
    <property type="match status" value="1"/>
</dbReference>
<keyword evidence="3 6" id="KW-0597">Phosphoprotein</keyword>
<evidence type="ECO:0000256" key="5">
    <source>
        <dbReference type="ARBA" id="ARBA00022777"/>
    </source>
</evidence>
<feature type="domain" description="Response regulatory" evidence="9">
    <location>
        <begin position="1458"/>
        <end position="1589"/>
    </location>
</feature>
<dbReference type="EC" id="2.7.13.3" evidence="2"/>
<feature type="compositionally biased region" description="Polar residues" evidence="7">
    <location>
        <begin position="1369"/>
        <end position="1378"/>
    </location>
</feature>
<dbReference type="InterPro" id="IPR004358">
    <property type="entry name" value="Sig_transdc_His_kin-like_C"/>
</dbReference>
<dbReference type="InterPro" id="IPR011006">
    <property type="entry name" value="CheY-like_superfamily"/>
</dbReference>
<evidence type="ECO:0000259" key="8">
    <source>
        <dbReference type="PROSITE" id="PS50109"/>
    </source>
</evidence>
<accession>A0A8H3ZZ56</accession>
<dbReference type="InterPro" id="IPR036097">
    <property type="entry name" value="HisK_dim/P_sf"/>
</dbReference>
<dbReference type="PANTHER" id="PTHR43047:SF66">
    <property type="entry name" value="HISKA"/>
    <property type="match status" value="1"/>
</dbReference>
<organism evidence="10 11">
    <name type="scientific">Gigaspora margarita</name>
    <dbReference type="NCBI Taxonomy" id="4874"/>
    <lineage>
        <taxon>Eukaryota</taxon>
        <taxon>Fungi</taxon>
        <taxon>Fungi incertae sedis</taxon>
        <taxon>Mucoromycota</taxon>
        <taxon>Glomeromycotina</taxon>
        <taxon>Glomeromycetes</taxon>
        <taxon>Diversisporales</taxon>
        <taxon>Gigasporaceae</taxon>
        <taxon>Gigaspora</taxon>
    </lineage>
</organism>
<evidence type="ECO:0000256" key="7">
    <source>
        <dbReference type="SAM" id="MobiDB-lite"/>
    </source>
</evidence>
<dbReference type="GO" id="GO:0000155">
    <property type="term" value="F:phosphorelay sensor kinase activity"/>
    <property type="evidence" value="ECO:0007669"/>
    <property type="project" value="InterPro"/>
</dbReference>
<dbReference type="Gene3D" id="3.30.450.40">
    <property type="match status" value="1"/>
</dbReference>
<dbReference type="InterPro" id="IPR036890">
    <property type="entry name" value="HATPase_C_sf"/>
</dbReference>
<comment type="catalytic activity">
    <reaction evidence="1">
        <text>ATP + protein L-histidine = ADP + protein N-phospho-L-histidine.</text>
        <dbReference type="EC" id="2.7.13.3"/>
    </reaction>
</comment>
<dbReference type="SMART" id="SM00387">
    <property type="entry name" value="HATPase_c"/>
    <property type="match status" value="1"/>
</dbReference>
<evidence type="ECO:0000256" key="6">
    <source>
        <dbReference type="PROSITE-ProRule" id="PRU00169"/>
    </source>
</evidence>
<dbReference type="OrthoDB" id="5378913at2759"/>
<dbReference type="InterPro" id="IPR005467">
    <property type="entry name" value="His_kinase_dom"/>
</dbReference>
<dbReference type="CDD" id="cd17546">
    <property type="entry name" value="REC_hyHK_CKI1_RcsC-like"/>
    <property type="match status" value="1"/>
</dbReference>
<dbReference type="SMART" id="SM00448">
    <property type="entry name" value="REC"/>
    <property type="match status" value="2"/>
</dbReference>